<keyword evidence="3" id="KW-1133">Transmembrane helix</keyword>
<evidence type="ECO:0000313" key="5">
    <source>
        <dbReference type="Proteomes" id="UP001385951"/>
    </source>
</evidence>
<feature type="region of interest" description="Disordered" evidence="2">
    <location>
        <begin position="231"/>
        <end position="275"/>
    </location>
</feature>
<reference evidence="4 5" key="1">
    <citation type="submission" date="2022-09" db="EMBL/GenBank/DDBJ databases">
        <authorList>
            <person name="Palmer J.M."/>
        </authorList>
    </citation>
    <scope>NUCLEOTIDE SEQUENCE [LARGE SCALE GENOMIC DNA]</scope>
    <source>
        <strain evidence="4 5">DSM 7382</strain>
    </source>
</reference>
<feature type="coiled-coil region" evidence="1">
    <location>
        <begin position="94"/>
        <end position="121"/>
    </location>
</feature>
<comment type="caution">
    <text evidence="4">The sequence shown here is derived from an EMBL/GenBank/DDBJ whole genome shotgun (WGS) entry which is preliminary data.</text>
</comment>
<gene>
    <name evidence="4" type="ORF">QCA50_002480</name>
</gene>
<keyword evidence="5" id="KW-1185">Reference proteome</keyword>
<feature type="transmembrane region" description="Helical" evidence="3">
    <location>
        <begin position="20"/>
        <end position="37"/>
    </location>
</feature>
<feature type="transmembrane region" description="Helical" evidence="3">
    <location>
        <begin position="321"/>
        <end position="342"/>
    </location>
</feature>
<evidence type="ECO:0000256" key="3">
    <source>
        <dbReference type="SAM" id="Phobius"/>
    </source>
</evidence>
<feature type="compositionally biased region" description="Low complexity" evidence="2">
    <location>
        <begin position="245"/>
        <end position="266"/>
    </location>
</feature>
<proteinExistence type="predicted"/>
<organism evidence="4 5">
    <name type="scientific">Cerrena zonata</name>
    <dbReference type="NCBI Taxonomy" id="2478898"/>
    <lineage>
        <taxon>Eukaryota</taxon>
        <taxon>Fungi</taxon>
        <taxon>Dikarya</taxon>
        <taxon>Basidiomycota</taxon>
        <taxon>Agaricomycotina</taxon>
        <taxon>Agaricomycetes</taxon>
        <taxon>Polyporales</taxon>
        <taxon>Cerrenaceae</taxon>
        <taxon>Cerrena</taxon>
    </lineage>
</organism>
<feature type="transmembrane region" description="Helical" evidence="3">
    <location>
        <begin position="123"/>
        <end position="143"/>
    </location>
</feature>
<feature type="transmembrane region" description="Helical" evidence="3">
    <location>
        <begin position="177"/>
        <end position="198"/>
    </location>
</feature>
<protein>
    <submittedName>
        <fullName evidence="4">Uncharacterized protein</fullName>
    </submittedName>
</protein>
<evidence type="ECO:0000313" key="4">
    <source>
        <dbReference type="EMBL" id="KAK7695290.1"/>
    </source>
</evidence>
<accession>A0AAW0GZ13</accession>
<feature type="transmembrane region" description="Helical" evidence="3">
    <location>
        <begin position="46"/>
        <end position="66"/>
    </location>
</feature>
<sequence>MDSPFDCKQGQSVNPDISGIGVRLSFYLQNFLLVLLVDRSWEDAPSALWTFTSTSCGLTIAAIVQARSGQLSFFQALQVSNLVWMANFGTFLALASYSRHRERHEEEEEQITDKSKKTQAQNWVKVVAMFQMFFSMSLTFYTWSRTDVFNQDHCAQFVKYVAFFAVDFPALTSGKKLGLSATALLTFGYLLVTAHEMYSSYMRRKKPASEDLEMRGKPQITVTSPDTLEVTIPDGALQPEPPSPIRSHSPHPSVSTNMSSNTNKTTGRSKRHRRHSWATNMDPMLLGISIFQLLVFAYFIVSTELLLKHNPAVDSSDKEWGFGQILALIVAVPSVVSVFKAFRDHGFENLHHRKSKAQWKKRG</sequence>
<evidence type="ECO:0000256" key="1">
    <source>
        <dbReference type="SAM" id="Coils"/>
    </source>
</evidence>
<name>A0AAW0GZ13_9APHY</name>
<feature type="transmembrane region" description="Helical" evidence="3">
    <location>
        <begin position="283"/>
        <end position="301"/>
    </location>
</feature>
<dbReference type="AlphaFoldDB" id="A0AAW0GZ13"/>
<keyword evidence="3" id="KW-0472">Membrane</keyword>
<dbReference type="EMBL" id="JASBNA010000002">
    <property type="protein sequence ID" value="KAK7695290.1"/>
    <property type="molecule type" value="Genomic_DNA"/>
</dbReference>
<evidence type="ECO:0000256" key="2">
    <source>
        <dbReference type="SAM" id="MobiDB-lite"/>
    </source>
</evidence>
<keyword evidence="3" id="KW-0812">Transmembrane</keyword>
<keyword evidence="1" id="KW-0175">Coiled coil</keyword>
<feature type="transmembrane region" description="Helical" evidence="3">
    <location>
        <begin position="72"/>
        <end position="94"/>
    </location>
</feature>
<dbReference type="Proteomes" id="UP001385951">
    <property type="component" value="Unassembled WGS sequence"/>
</dbReference>